<feature type="transmembrane region" description="Helical" evidence="1">
    <location>
        <begin position="207"/>
        <end position="232"/>
    </location>
</feature>
<dbReference type="OrthoDB" id="9772363at2"/>
<dbReference type="STRING" id="1325564.NSJP_0140"/>
<keyword evidence="3" id="KW-1185">Reference proteome</keyword>
<dbReference type="Proteomes" id="UP000192042">
    <property type="component" value="Chromosome I"/>
</dbReference>
<evidence type="ECO:0000313" key="3">
    <source>
        <dbReference type="Proteomes" id="UP000192042"/>
    </source>
</evidence>
<evidence type="ECO:0000256" key="1">
    <source>
        <dbReference type="SAM" id="Phobius"/>
    </source>
</evidence>
<feature type="transmembrane region" description="Helical" evidence="1">
    <location>
        <begin position="28"/>
        <end position="48"/>
    </location>
</feature>
<keyword evidence="1" id="KW-0472">Membrane</keyword>
<evidence type="ECO:0000313" key="2">
    <source>
        <dbReference type="EMBL" id="SLM46312.1"/>
    </source>
</evidence>
<organism evidence="2 3">
    <name type="scientific">Nitrospira japonica</name>
    <dbReference type="NCBI Taxonomy" id="1325564"/>
    <lineage>
        <taxon>Bacteria</taxon>
        <taxon>Pseudomonadati</taxon>
        <taxon>Nitrospirota</taxon>
        <taxon>Nitrospiria</taxon>
        <taxon>Nitrospirales</taxon>
        <taxon>Nitrospiraceae</taxon>
        <taxon>Nitrospira</taxon>
    </lineage>
</organism>
<dbReference type="RefSeq" id="WP_080885022.1">
    <property type="nucleotide sequence ID" value="NZ_LT828648.1"/>
</dbReference>
<feature type="transmembrane region" description="Helical" evidence="1">
    <location>
        <begin position="54"/>
        <end position="74"/>
    </location>
</feature>
<feature type="transmembrane region" description="Helical" evidence="1">
    <location>
        <begin position="253"/>
        <end position="276"/>
    </location>
</feature>
<proteinExistence type="predicted"/>
<protein>
    <submittedName>
        <fullName evidence="2">Uncharacterized protein</fullName>
    </submittedName>
</protein>
<keyword evidence="1" id="KW-0812">Transmembrane</keyword>
<dbReference type="KEGG" id="nja:NSJP_0140"/>
<feature type="transmembrane region" description="Helical" evidence="1">
    <location>
        <begin position="282"/>
        <end position="304"/>
    </location>
</feature>
<feature type="transmembrane region" description="Helical" evidence="1">
    <location>
        <begin position="95"/>
        <end position="118"/>
    </location>
</feature>
<dbReference type="AlphaFoldDB" id="A0A1W1I012"/>
<accession>A0A1W1I012</accession>
<sequence length="350" mass="37307">MLHRMVLRVLPSLSLAVTEDAVRKKKRIVMFAPGMVAFGCYRLAKHVLPLSEPWVLLVTCGALGVVTAAAAYRVGRASDWRTMGEQDGAGLLSWIAGWIGFAYGVQLSLLVLSLLWLVGYDYLQHPDGPAMMAMIISCTAVARDAFEIGHVRKMQIMGRPFTTFPNGASLRELIGSRSAPWRPWVATGLLAGALVASLGHGVQTGQLALIVQVTAVTLVGGTIALGAYFSGVRPQVPWTSGLLGTKLSESLKYWWWPGMAFASTYYLVAAGVVIFVAREPGVPTWCAAAAGGIVGALMGLYGYYLGHRRHIEDQQAPEVSTAMLRCPFVMGILGKSGAGASLAAPSTSKV</sequence>
<gene>
    <name evidence="2" type="ORF">NSJP_0140</name>
</gene>
<reference evidence="2 3" key="1">
    <citation type="submission" date="2017-03" db="EMBL/GenBank/DDBJ databases">
        <authorList>
            <person name="Afonso C.L."/>
            <person name="Miller P.J."/>
            <person name="Scott M.A."/>
            <person name="Spackman E."/>
            <person name="Goraichik I."/>
            <person name="Dimitrov K.M."/>
            <person name="Suarez D.L."/>
            <person name="Swayne D.E."/>
        </authorList>
    </citation>
    <scope>NUCLEOTIDE SEQUENCE [LARGE SCALE GENOMIC DNA]</scope>
    <source>
        <strain evidence="2">Genome sequencing of Nitrospira japonica strain NJ11</strain>
    </source>
</reference>
<keyword evidence="1" id="KW-1133">Transmembrane helix</keyword>
<dbReference type="EMBL" id="LT828648">
    <property type="protein sequence ID" value="SLM46312.1"/>
    <property type="molecule type" value="Genomic_DNA"/>
</dbReference>
<feature type="transmembrane region" description="Helical" evidence="1">
    <location>
        <begin position="181"/>
        <end position="201"/>
    </location>
</feature>
<name>A0A1W1I012_9BACT</name>